<organism evidence="1 2">
    <name type="scientific">Avena sativa</name>
    <name type="common">Oat</name>
    <dbReference type="NCBI Taxonomy" id="4498"/>
    <lineage>
        <taxon>Eukaryota</taxon>
        <taxon>Viridiplantae</taxon>
        <taxon>Streptophyta</taxon>
        <taxon>Embryophyta</taxon>
        <taxon>Tracheophyta</taxon>
        <taxon>Spermatophyta</taxon>
        <taxon>Magnoliopsida</taxon>
        <taxon>Liliopsida</taxon>
        <taxon>Poales</taxon>
        <taxon>Poaceae</taxon>
        <taxon>BOP clade</taxon>
        <taxon>Pooideae</taxon>
        <taxon>Poodae</taxon>
        <taxon>Poeae</taxon>
        <taxon>Poeae Chloroplast Group 1 (Aveneae type)</taxon>
        <taxon>Aveninae</taxon>
        <taxon>Avena</taxon>
    </lineage>
</organism>
<name>A0ACD5VQG3_AVESA</name>
<evidence type="ECO:0000313" key="1">
    <source>
        <dbReference type="EnsemblPlants" id="AVESA.00010b.r2.3CG0488370.1.CDS.1"/>
    </source>
</evidence>
<proteinExistence type="predicted"/>
<protein>
    <submittedName>
        <fullName evidence="1">Uncharacterized protein</fullName>
    </submittedName>
</protein>
<accession>A0ACD5VQG3</accession>
<reference evidence="1" key="1">
    <citation type="submission" date="2021-05" db="EMBL/GenBank/DDBJ databases">
        <authorList>
            <person name="Scholz U."/>
            <person name="Mascher M."/>
            <person name="Fiebig A."/>
        </authorList>
    </citation>
    <scope>NUCLEOTIDE SEQUENCE [LARGE SCALE GENOMIC DNA]</scope>
</reference>
<keyword evidence="2" id="KW-1185">Reference proteome</keyword>
<sequence length="385" mass="39991">MAFADTASRKLLHGAGGAMARVAAADGNAVGMSFGLGGLWQLIVGLFGSAVHLLVIPFEVLWGLLQTAVAGAAHLLLLPFEALWHLLQATAANAAAGISLCFDGLWNLLLGFVANLLATVGNAAHVLVAPFEALCRWLQIAAASVQGIIPSLLATLSSAAHKLVLPFEAFGRWMQTIVADAAAGISIDLDGVWPLIRRSFASVLATLAGAADELVPALEAFWRWIKTTAAVALPFVMCIALVISLVALVWYCLPLLSTAAALTEKALMSAVFCVRAPGVAILKAVVQLVCWTAHYLHVIAMAVGRALSYLLPVCRYCCQCCASATMKAPGAAGFLISRAAFVANPRLYFQILRSAGGGSVVASAVFSTPTVASAVAAPVATLFRA</sequence>
<dbReference type="Proteomes" id="UP001732700">
    <property type="component" value="Chromosome 3C"/>
</dbReference>
<dbReference type="EnsemblPlants" id="AVESA.00010b.r2.3CG0488370.1">
    <property type="protein sequence ID" value="AVESA.00010b.r2.3CG0488370.1.CDS.1"/>
    <property type="gene ID" value="AVESA.00010b.r2.3CG0488370"/>
</dbReference>
<reference evidence="1" key="2">
    <citation type="submission" date="2025-09" db="UniProtKB">
        <authorList>
            <consortium name="EnsemblPlants"/>
        </authorList>
    </citation>
    <scope>IDENTIFICATION</scope>
</reference>
<evidence type="ECO:0000313" key="2">
    <source>
        <dbReference type="Proteomes" id="UP001732700"/>
    </source>
</evidence>